<dbReference type="EMBL" id="BPLR01014375">
    <property type="protein sequence ID" value="GIY68425.1"/>
    <property type="molecule type" value="Genomic_DNA"/>
</dbReference>
<organism evidence="1 2">
    <name type="scientific">Caerostris extrusa</name>
    <name type="common">Bark spider</name>
    <name type="synonym">Caerostris bankana</name>
    <dbReference type="NCBI Taxonomy" id="172846"/>
    <lineage>
        <taxon>Eukaryota</taxon>
        <taxon>Metazoa</taxon>
        <taxon>Ecdysozoa</taxon>
        <taxon>Arthropoda</taxon>
        <taxon>Chelicerata</taxon>
        <taxon>Arachnida</taxon>
        <taxon>Araneae</taxon>
        <taxon>Araneomorphae</taxon>
        <taxon>Entelegynae</taxon>
        <taxon>Araneoidea</taxon>
        <taxon>Araneidae</taxon>
        <taxon>Caerostris</taxon>
    </lineage>
</organism>
<sequence length="86" mass="9780">MSFRFKRNRSGYFINSTGCLVLRGTKTLSDECFVQNTPLKSSLKSNLCFINKMCKLSTLQRSRFRSGLPHLNLIAEFARPCDDNGV</sequence>
<comment type="caution">
    <text evidence="1">The sequence shown here is derived from an EMBL/GenBank/DDBJ whole genome shotgun (WGS) entry which is preliminary data.</text>
</comment>
<name>A0AAV4VDS6_CAEEX</name>
<dbReference type="AlphaFoldDB" id="A0AAV4VDS6"/>
<dbReference type="Proteomes" id="UP001054945">
    <property type="component" value="Unassembled WGS sequence"/>
</dbReference>
<reference evidence="1 2" key="1">
    <citation type="submission" date="2021-06" db="EMBL/GenBank/DDBJ databases">
        <title>Caerostris extrusa draft genome.</title>
        <authorList>
            <person name="Kono N."/>
            <person name="Arakawa K."/>
        </authorList>
    </citation>
    <scope>NUCLEOTIDE SEQUENCE [LARGE SCALE GENOMIC DNA]</scope>
</reference>
<gene>
    <name evidence="1" type="ORF">CEXT_782031</name>
</gene>
<proteinExistence type="predicted"/>
<evidence type="ECO:0000313" key="2">
    <source>
        <dbReference type="Proteomes" id="UP001054945"/>
    </source>
</evidence>
<evidence type="ECO:0000313" key="1">
    <source>
        <dbReference type="EMBL" id="GIY68425.1"/>
    </source>
</evidence>
<keyword evidence="2" id="KW-1185">Reference proteome</keyword>
<protein>
    <submittedName>
        <fullName evidence="1">Uncharacterized protein</fullName>
    </submittedName>
</protein>
<accession>A0AAV4VDS6</accession>